<dbReference type="Gramene" id="PRQ41777">
    <property type="protein sequence ID" value="PRQ41777"/>
    <property type="gene ID" value="RchiOBHm_Chr3g0450431"/>
</dbReference>
<dbReference type="AlphaFoldDB" id="A0A2P6R5R2"/>
<comment type="caution">
    <text evidence="1">The sequence shown here is derived from an EMBL/GenBank/DDBJ whole genome shotgun (WGS) entry which is preliminary data.</text>
</comment>
<protein>
    <submittedName>
        <fullName evidence="1">Uncharacterized protein</fullName>
    </submittedName>
</protein>
<name>A0A2P6R5R2_ROSCH</name>
<evidence type="ECO:0000313" key="1">
    <source>
        <dbReference type="EMBL" id="PRQ41777.1"/>
    </source>
</evidence>
<keyword evidence="2" id="KW-1185">Reference proteome</keyword>
<proteinExistence type="predicted"/>
<gene>
    <name evidence="1" type="ORF">RchiOBHm_Chr3g0450431</name>
</gene>
<dbReference type="Proteomes" id="UP000238479">
    <property type="component" value="Chromosome 3"/>
</dbReference>
<reference evidence="1 2" key="1">
    <citation type="journal article" date="2018" name="Nat. Genet.">
        <title>The Rosa genome provides new insights in the design of modern roses.</title>
        <authorList>
            <person name="Bendahmane M."/>
        </authorList>
    </citation>
    <scope>NUCLEOTIDE SEQUENCE [LARGE SCALE GENOMIC DNA]</scope>
    <source>
        <strain evidence="2">cv. Old Blush</strain>
    </source>
</reference>
<dbReference type="EMBL" id="PDCK01000041">
    <property type="protein sequence ID" value="PRQ41777.1"/>
    <property type="molecule type" value="Genomic_DNA"/>
</dbReference>
<organism evidence="1 2">
    <name type="scientific">Rosa chinensis</name>
    <name type="common">China rose</name>
    <dbReference type="NCBI Taxonomy" id="74649"/>
    <lineage>
        <taxon>Eukaryota</taxon>
        <taxon>Viridiplantae</taxon>
        <taxon>Streptophyta</taxon>
        <taxon>Embryophyta</taxon>
        <taxon>Tracheophyta</taxon>
        <taxon>Spermatophyta</taxon>
        <taxon>Magnoliopsida</taxon>
        <taxon>eudicotyledons</taxon>
        <taxon>Gunneridae</taxon>
        <taxon>Pentapetalae</taxon>
        <taxon>rosids</taxon>
        <taxon>fabids</taxon>
        <taxon>Rosales</taxon>
        <taxon>Rosaceae</taxon>
        <taxon>Rosoideae</taxon>
        <taxon>Rosoideae incertae sedis</taxon>
        <taxon>Rosa</taxon>
    </lineage>
</organism>
<accession>A0A2P6R5R2</accession>
<evidence type="ECO:0000313" key="2">
    <source>
        <dbReference type="Proteomes" id="UP000238479"/>
    </source>
</evidence>
<sequence length="101" mass="11667">MRIMSWYLQECKPGGEFALITVSSTPLHVRITSLSHSLTKCWSDSQDMPTIVSWTDTQDTIRSQSIPWTKRRLHLRVPLARLLTVGCRLVCVMHRRLFNVA</sequence>